<evidence type="ECO:0000313" key="2">
    <source>
        <dbReference type="Proteomes" id="UP000298663"/>
    </source>
</evidence>
<dbReference type="Proteomes" id="UP000298663">
    <property type="component" value="Unassembled WGS sequence"/>
</dbReference>
<evidence type="ECO:0000313" key="1">
    <source>
        <dbReference type="EMBL" id="TKR80020.1"/>
    </source>
</evidence>
<sequence length="70" mass="8551">MRSCFEMTIKEEIWIDRAHRVQGFYYMNYSGAQWDEYRQDEINLLLRRLLCPLRTSDGSSLHRRQSLPRL</sequence>
<dbReference type="AlphaFoldDB" id="A0A4U5NBW6"/>
<name>A0A4U5NBW6_STECR</name>
<reference evidence="1 2" key="2">
    <citation type="journal article" date="2019" name="G3 (Bethesda)">
        <title>Hybrid Assembly of the Genome of the Entomopathogenic Nematode Steinernema carpocapsae Identifies the X-Chromosome.</title>
        <authorList>
            <person name="Serra L."/>
            <person name="Macchietto M."/>
            <person name="Macias-Munoz A."/>
            <person name="McGill C.J."/>
            <person name="Rodriguez I.M."/>
            <person name="Rodriguez B."/>
            <person name="Murad R."/>
            <person name="Mortazavi A."/>
        </authorList>
    </citation>
    <scope>NUCLEOTIDE SEQUENCE [LARGE SCALE GENOMIC DNA]</scope>
    <source>
        <strain evidence="1 2">ALL</strain>
    </source>
</reference>
<accession>A0A4U5NBW6</accession>
<keyword evidence="2" id="KW-1185">Reference proteome</keyword>
<gene>
    <name evidence="1" type="ORF">L596_014158</name>
</gene>
<organism evidence="1 2">
    <name type="scientific">Steinernema carpocapsae</name>
    <name type="common">Entomopathogenic nematode</name>
    <dbReference type="NCBI Taxonomy" id="34508"/>
    <lineage>
        <taxon>Eukaryota</taxon>
        <taxon>Metazoa</taxon>
        <taxon>Ecdysozoa</taxon>
        <taxon>Nematoda</taxon>
        <taxon>Chromadorea</taxon>
        <taxon>Rhabditida</taxon>
        <taxon>Tylenchina</taxon>
        <taxon>Panagrolaimomorpha</taxon>
        <taxon>Strongyloidoidea</taxon>
        <taxon>Steinernematidae</taxon>
        <taxon>Steinernema</taxon>
    </lineage>
</organism>
<proteinExistence type="predicted"/>
<comment type="caution">
    <text evidence="1">The sequence shown here is derived from an EMBL/GenBank/DDBJ whole genome shotgun (WGS) entry which is preliminary data.</text>
</comment>
<protein>
    <submittedName>
        <fullName evidence="1">Uncharacterized protein</fullName>
    </submittedName>
</protein>
<reference evidence="1 2" key="1">
    <citation type="journal article" date="2015" name="Genome Biol.">
        <title>Comparative genomics of Steinernema reveals deeply conserved gene regulatory networks.</title>
        <authorList>
            <person name="Dillman A.R."/>
            <person name="Macchietto M."/>
            <person name="Porter C.F."/>
            <person name="Rogers A."/>
            <person name="Williams B."/>
            <person name="Antoshechkin I."/>
            <person name="Lee M.M."/>
            <person name="Goodwin Z."/>
            <person name="Lu X."/>
            <person name="Lewis E.E."/>
            <person name="Goodrich-Blair H."/>
            <person name="Stock S.P."/>
            <person name="Adams B.J."/>
            <person name="Sternberg P.W."/>
            <person name="Mortazavi A."/>
        </authorList>
    </citation>
    <scope>NUCLEOTIDE SEQUENCE [LARGE SCALE GENOMIC DNA]</scope>
    <source>
        <strain evidence="1 2">ALL</strain>
    </source>
</reference>
<dbReference type="EMBL" id="AZBU02000004">
    <property type="protein sequence ID" value="TKR80020.1"/>
    <property type="molecule type" value="Genomic_DNA"/>
</dbReference>